<keyword evidence="1" id="KW-0547">Nucleotide-binding</keyword>
<dbReference type="EMBL" id="CAJJDP010000192">
    <property type="protein sequence ID" value="CAD8214772.1"/>
    <property type="molecule type" value="Genomic_DNA"/>
</dbReference>
<dbReference type="GO" id="GO:0003924">
    <property type="term" value="F:GTPase activity"/>
    <property type="evidence" value="ECO:0007669"/>
    <property type="project" value="InterPro"/>
</dbReference>
<evidence type="ECO:0000256" key="2">
    <source>
        <dbReference type="ARBA" id="ARBA00023134"/>
    </source>
</evidence>
<accession>A0A8S1YR12</accession>
<keyword evidence="2" id="KW-0342">GTP-binding</keyword>
<organism evidence="3 4">
    <name type="scientific">Paramecium octaurelia</name>
    <dbReference type="NCBI Taxonomy" id="43137"/>
    <lineage>
        <taxon>Eukaryota</taxon>
        <taxon>Sar</taxon>
        <taxon>Alveolata</taxon>
        <taxon>Ciliophora</taxon>
        <taxon>Intramacronucleata</taxon>
        <taxon>Oligohymenophorea</taxon>
        <taxon>Peniculida</taxon>
        <taxon>Parameciidae</taxon>
        <taxon>Paramecium</taxon>
    </lineage>
</organism>
<dbReference type="InterPro" id="IPR006689">
    <property type="entry name" value="Small_GTPase_ARF/SAR"/>
</dbReference>
<dbReference type="AlphaFoldDB" id="A0A8S1YR12"/>
<reference evidence="3" key="1">
    <citation type="submission" date="2021-01" db="EMBL/GenBank/DDBJ databases">
        <authorList>
            <consortium name="Genoscope - CEA"/>
            <person name="William W."/>
        </authorList>
    </citation>
    <scope>NUCLEOTIDE SEQUENCE</scope>
</reference>
<dbReference type="GO" id="GO:0005525">
    <property type="term" value="F:GTP binding"/>
    <property type="evidence" value="ECO:0007669"/>
    <property type="project" value="UniProtKB-KW"/>
</dbReference>
<evidence type="ECO:0000313" key="3">
    <source>
        <dbReference type="EMBL" id="CAD8214772.1"/>
    </source>
</evidence>
<name>A0A8S1YR12_PAROT</name>
<evidence type="ECO:0000256" key="1">
    <source>
        <dbReference type="ARBA" id="ARBA00022741"/>
    </source>
</evidence>
<keyword evidence="4" id="KW-1185">Reference proteome</keyword>
<dbReference type="Proteomes" id="UP000683925">
    <property type="component" value="Unassembled WGS sequence"/>
</dbReference>
<evidence type="ECO:0000313" key="4">
    <source>
        <dbReference type="Proteomes" id="UP000683925"/>
    </source>
</evidence>
<dbReference type="Pfam" id="PF00025">
    <property type="entry name" value="Arf"/>
    <property type="match status" value="1"/>
</dbReference>
<sequence length="59" mass="6747">MGLKDESKELNILFVEVKLKNVPLLIFANNQDLVQALPTDEASIPSIQDLRQFEIKQNH</sequence>
<gene>
    <name evidence="3" type="ORF">POCTA_138.1.T1880039</name>
</gene>
<dbReference type="OrthoDB" id="442317at2759"/>
<proteinExistence type="predicted"/>
<protein>
    <submittedName>
        <fullName evidence="3">Uncharacterized protein</fullName>
    </submittedName>
</protein>
<comment type="caution">
    <text evidence="3">The sequence shown here is derived from an EMBL/GenBank/DDBJ whole genome shotgun (WGS) entry which is preliminary data.</text>
</comment>